<dbReference type="Pfam" id="PF13657">
    <property type="entry name" value="Couple_hipA"/>
    <property type="match status" value="1"/>
</dbReference>
<dbReference type="GO" id="GO:0005829">
    <property type="term" value="C:cytosol"/>
    <property type="evidence" value="ECO:0007669"/>
    <property type="project" value="TreeGrafter"/>
</dbReference>
<evidence type="ECO:0000313" key="7">
    <source>
        <dbReference type="Proteomes" id="UP000199120"/>
    </source>
</evidence>
<evidence type="ECO:0000256" key="3">
    <source>
        <dbReference type="ARBA" id="ARBA00022777"/>
    </source>
</evidence>
<keyword evidence="2" id="KW-0808">Transferase</keyword>
<protein>
    <submittedName>
        <fullName evidence="6">Serine/threonine-protein kinase HipA</fullName>
    </submittedName>
</protein>
<dbReference type="InterPro" id="IPR052028">
    <property type="entry name" value="HipA_Ser/Thr_kinase"/>
</dbReference>
<evidence type="ECO:0000259" key="5">
    <source>
        <dbReference type="Pfam" id="PF13657"/>
    </source>
</evidence>
<name>A0A1H7F2K8_9BURK</name>
<organism evidence="6 7">
    <name type="scientific">Paraburkholderia caballeronis</name>
    <dbReference type="NCBI Taxonomy" id="416943"/>
    <lineage>
        <taxon>Bacteria</taxon>
        <taxon>Pseudomonadati</taxon>
        <taxon>Pseudomonadota</taxon>
        <taxon>Betaproteobacteria</taxon>
        <taxon>Burkholderiales</taxon>
        <taxon>Burkholderiaceae</taxon>
        <taxon>Paraburkholderia</taxon>
    </lineage>
</organism>
<dbReference type="OrthoDB" id="9805913at2"/>
<keyword evidence="3 6" id="KW-0418">Kinase</keyword>
<keyword evidence="7" id="KW-1185">Reference proteome</keyword>
<dbReference type="Proteomes" id="UP000199120">
    <property type="component" value="Unassembled WGS sequence"/>
</dbReference>
<feature type="domain" description="HipA N-terminal subdomain 1" evidence="5">
    <location>
        <begin position="19"/>
        <end position="115"/>
    </location>
</feature>
<dbReference type="InterPro" id="IPR012893">
    <property type="entry name" value="HipA-like_C"/>
</dbReference>
<dbReference type="Pfam" id="PF07804">
    <property type="entry name" value="HipA_C"/>
    <property type="match status" value="1"/>
</dbReference>
<dbReference type="STRING" id="416943.SAMN05445871_6128"/>
<evidence type="ECO:0000259" key="4">
    <source>
        <dbReference type="Pfam" id="PF07804"/>
    </source>
</evidence>
<dbReference type="InterPro" id="IPR017508">
    <property type="entry name" value="HipA_N1"/>
</dbReference>
<reference evidence="7" key="1">
    <citation type="submission" date="2016-10" db="EMBL/GenBank/DDBJ databases">
        <authorList>
            <person name="Varghese N."/>
            <person name="Submissions S."/>
        </authorList>
    </citation>
    <scope>NUCLEOTIDE SEQUENCE [LARGE SCALE GENOMIC DNA]</scope>
    <source>
        <strain evidence="7">LMG 26416</strain>
    </source>
</reference>
<dbReference type="PANTHER" id="PTHR37419">
    <property type="entry name" value="SERINE/THREONINE-PROTEIN KINASE TOXIN HIPA"/>
    <property type="match status" value="1"/>
</dbReference>
<feature type="domain" description="HipA-like C-terminal" evidence="4">
    <location>
        <begin position="162"/>
        <end position="392"/>
    </location>
</feature>
<comment type="similarity">
    <text evidence="1">Belongs to the HipA Ser/Thr kinase family.</text>
</comment>
<accession>A0A1H7F2K8</accession>
<evidence type="ECO:0000256" key="1">
    <source>
        <dbReference type="ARBA" id="ARBA00010164"/>
    </source>
</evidence>
<dbReference type="GO" id="GO:0004674">
    <property type="term" value="F:protein serine/threonine kinase activity"/>
    <property type="evidence" value="ECO:0007669"/>
    <property type="project" value="TreeGrafter"/>
</dbReference>
<gene>
    <name evidence="6" type="ORF">SAMN05192542_101138</name>
</gene>
<evidence type="ECO:0000313" key="6">
    <source>
        <dbReference type="EMBL" id="SEK20321.1"/>
    </source>
</evidence>
<evidence type="ECO:0000256" key="2">
    <source>
        <dbReference type="ARBA" id="ARBA00022679"/>
    </source>
</evidence>
<dbReference type="AlphaFoldDB" id="A0A1H7F2K8"/>
<dbReference type="EMBL" id="FOAJ01000001">
    <property type="protein sequence ID" value="SEK20321.1"/>
    <property type="molecule type" value="Genomic_DNA"/>
</dbReference>
<dbReference type="RefSeq" id="WP_090552802.1">
    <property type="nucleotide sequence ID" value="NZ_FNSR01000003.1"/>
</dbReference>
<proteinExistence type="inferred from homology"/>
<dbReference type="PANTHER" id="PTHR37419:SF8">
    <property type="entry name" value="TOXIN YJJJ"/>
    <property type="match status" value="1"/>
</dbReference>
<dbReference type="Gene3D" id="1.10.1070.20">
    <property type="match status" value="1"/>
</dbReference>
<sequence length="446" mass="49507">MAKRSHPVWVWLPGAVAPRECGIFSWEPGRGEFGYADGYKASAGAMPIDPINLPFTHSRKPALTTDMKGVFGVLRDASPEGFGLDLLNAKYGSEMLDELDRMDLASGDGVGAIEVCAEARIEAKSAFVPPPETRLQVELEKIEPGVSARRVVQRIAGTDDGTSLGGEKPKLTITRESASGTEWWIAKLQAPNDPPFLTAREYVGMSLARRCGVHTADVEFCHIGPHPITLIRRFDRAVTPAGVERTLFASAATLLRLKSDDRDDPRRSYVNLAHELRRWCGNREYDPSEELRELWRRMVVNALVGNYDDHPRNHGVIFTERSWRLSPAYDIVPIPVRNPEQSGTVQAMAINREGQRTVTAAALVASAEVFEYSAAEAWEIIRAMAAQVHEGWRDLYIRDCGLTEEEADRQRSAFRFAEKVVTGQQSVDLEALATRRGGRRGTAGRR</sequence>